<dbReference type="InterPro" id="IPR009056">
    <property type="entry name" value="Cyt_c-like_dom"/>
</dbReference>
<feature type="domain" description="Cytochrome c" evidence="5">
    <location>
        <begin position="194"/>
        <end position="303"/>
    </location>
</feature>
<accession>A0ABT0GTK1</accession>
<dbReference type="PANTHER" id="PTHR35008">
    <property type="entry name" value="BLL4482 PROTEIN-RELATED"/>
    <property type="match status" value="1"/>
</dbReference>
<gene>
    <name evidence="6" type="ORF">M0H32_11415</name>
</gene>
<dbReference type="Gene3D" id="1.10.760.10">
    <property type="entry name" value="Cytochrome c-like domain"/>
    <property type="match status" value="1"/>
</dbReference>
<reference evidence="6" key="1">
    <citation type="submission" date="2022-04" db="EMBL/GenBank/DDBJ databases">
        <title>Roseibium sp. CAU 1639 isolated from mud.</title>
        <authorList>
            <person name="Kim W."/>
        </authorList>
    </citation>
    <scope>NUCLEOTIDE SEQUENCE</scope>
    <source>
        <strain evidence="6">CAU 1639</strain>
    </source>
</reference>
<dbReference type="RefSeq" id="WP_248153978.1">
    <property type="nucleotide sequence ID" value="NZ_JALNMJ010000006.1"/>
</dbReference>
<keyword evidence="7" id="KW-1185">Reference proteome</keyword>
<dbReference type="InterPro" id="IPR051459">
    <property type="entry name" value="Cytochrome_c-type_DH"/>
</dbReference>
<comment type="caution">
    <text evidence="6">The sequence shown here is derived from an EMBL/GenBank/DDBJ whole genome shotgun (WGS) entry which is preliminary data.</text>
</comment>
<feature type="domain" description="Cytochrome c" evidence="5">
    <location>
        <begin position="39"/>
        <end position="147"/>
    </location>
</feature>
<evidence type="ECO:0000259" key="5">
    <source>
        <dbReference type="PROSITE" id="PS51007"/>
    </source>
</evidence>
<dbReference type="PROSITE" id="PS51007">
    <property type="entry name" value="CYTC"/>
    <property type="match status" value="2"/>
</dbReference>
<organism evidence="6 7">
    <name type="scientific">Roseibium sediminicola</name>
    <dbReference type="NCBI Taxonomy" id="2933272"/>
    <lineage>
        <taxon>Bacteria</taxon>
        <taxon>Pseudomonadati</taxon>
        <taxon>Pseudomonadota</taxon>
        <taxon>Alphaproteobacteria</taxon>
        <taxon>Hyphomicrobiales</taxon>
        <taxon>Stappiaceae</taxon>
        <taxon>Roseibium</taxon>
    </lineage>
</organism>
<keyword evidence="3 4" id="KW-0408">Iron</keyword>
<evidence type="ECO:0000313" key="7">
    <source>
        <dbReference type="Proteomes" id="UP001431221"/>
    </source>
</evidence>
<dbReference type="Proteomes" id="UP001431221">
    <property type="component" value="Unassembled WGS sequence"/>
</dbReference>
<name>A0ABT0GTK1_9HYPH</name>
<sequence length="310" mass="32623">MKKAIIVILLLGVIAAVAGWGFSAPTRLSESQAATLDEGDPAKGELVFWAGGCASCHAAKGAKGEDLLKLGGGLRLETPFGTFVAPNISSDRTDGIGAWSLADLANAMTHGTSPDGRNYYPAFPYTSYARMSDKDIGDLYAFLKTVPAVEGKAADHELGFPFNIRRGIGLWKWMFLDPAPVIAAPANGTEIDQALWARGRYLVEGPGHCGECHTARDFAGGLILSDWLGGAAAPTGEGRIPNITPVEGGFGSWSAADIAYYLESGFTPEYDSVGGEMVHVQENMARLPAIDRDAIAAYLKAIPPVPPPGS</sequence>
<dbReference type="Pfam" id="PF00034">
    <property type="entry name" value="Cytochrom_C"/>
    <property type="match status" value="1"/>
</dbReference>
<evidence type="ECO:0000313" key="6">
    <source>
        <dbReference type="EMBL" id="MCK7612772.1"/>
    </source>
</evidence>
<keyword evidence="1 4" id="KW-0349">Heme</keyword>
<proteinExistence type="predicted"/>
<evidence type="ECO:0000256" key="1">
    <source>
        <dbReference type="ARBA" id="ARBA00022617"/>
    </source>
</evidence>
<keyword evidence="2 4" id="KW-0479">Metal-binding</keyword>
<dbReference type="SUPFAM" id="SSF46626">
    <property type="entry name" value="Cytochrome c"/>
    <property type="match status" value="2"/>
</dbReference>
<dbReference type="EMBL" id="JALNMJ010000006">
    <property type="protein sequence ID" value="MCK7612772.1"/>
    <property type="molecule type" value="Genomic_DNA"/>
</dbReference>
<dbReference type="InterPro" id="IPR036909">
    <property type="entry name" value="Cyt_c-like_dom_sf"/>
</dbReference>
<evidence type="ECO:0000256" key="2">
    <source>
        <dbReference type="ARBA" id="ARBA00022723"/>
    </source>
</evidence>
<dbReference type="PANTHER" id="PTHR35008:SF8">
    <property type="entry name" value="ALCOHOL DEHYDROGENASE CYTOCHROME C SUBUNIT"/>
    <property type="match status" value="1"/>
</dbReference>
<protein>
    <submittedName>
        <fullName evidence="6">Cytochrome c</fullName>
    </submittedName>
</protein>
<evidence type="ECO:0000256" key="3">
    <source>
        <dbReference type="ARBA" id="ARBA00023004"/>
    </source>
</evidence>
<evidence type="ECO:0000256" key="4">
    <source>
        <dbReference type="PROSITE-ProRule" id="PRU00433"/>
    </source>
</evidence>